<dbReference type="FunFam" id="1.25.40.10:FF:000380">
    <property type="entry name" value="Pentatricopeptide repeat-containing protein, chloroplastic"/>
    <property type="match status" value="1"/>
</dbReference>
<dbReference type="PROSITE" id="PS51375">
    <property type="entry name" value="PPR"/>
    <property type="match status" value="8"/>
</dbReference>
<dbReference type="GO" id="GO:0008270">
    <property type="term" value="F:zinc ion binding"/>
    <property type="evidence" value="ECO:0007669"/>
    <property type="project" value="InterPro"/>
</dbReference>
<feature type="repeat" description="PPR" evidence="2">
    <location>
        <begin position="590"/>
        <end position="624"/>
    </location>
</feature>
<feature type="domain" description="DYW" evidence="3">
    <location>
        <begin position="825"/>
        <end position="886"/>
    </location>
</feature>
<accession>A0A835V2I5</accession>
<dbReference type="PANTHER" id="PTHR47926:SF369">
    <property type="entry name" value="DYW DOMAIN-CONTAINING PROTEIN"/>
    <property type="match status" value="1"/>
</dbReference>
<sequence length="889" mass="100621">MENSLFSCKPKHPIFIYFAKLPSYQRLPCKPSFLQAQKRDASPSEAKLLLSQTKPGERHLRSLCNTGMLEEAVSALESGSVITARTYLLLLQACIDNESIDAGRQLHLSLPSVKDTNPFVETKLVSMYTKCGSLDEARQVFENMRQRNLFAWSAMIGGCVRESRWEEVVELFYRMIREGVNPDAFLLPKILQACSKIEDVTTGRLIHSLAIRLGFLEETYVGNSILSMYAKCGELNMAKETFDQLNVKNAVTWNSIISAHSLCGKNDEAFKLFKQMRNAGIEPGVVTWNILISGSNQSGKPILALELMKEMEKSRIAPDVFTWTCMISGLLQNNKIHQALDLFQEMWTSGVNPNNMTVASVISVCATLKYLKNGRELHGYAIKIGGSTNLLVLNSLIDLYGKCRKLEDAERIFNCCDDKDIFTLNSMIRVYMQEGYCGKAHELFLRMKTFCHQQNVVTWNVMISGYIQNREDDQAIQLFQRMEVEGVRKNAATWNALISGFLQNGKTNSAFRVFRQMQLSEKPNSITILTLLPSCANLVSAWKVKEIHAYVLRSCLHHDLPIGNSLINAYAKSGDIAIAQALFNTLQHRDFISWNSIIAGCILHGNSHAAQELFRRMSHDSVKPDQTSHISMIYAYGLEGLVNDGKELFKRMIELYPSPCMSLYSAMIELFGRSRRLAEAYRVIKEMPVEPDSSVWNSFLTAARFCGNTKLEAIAAEQLSRLEPKILMIQELASQLEAAWTNSSEVSNVKKPQKSKNGFDINSCCLLEDGPKLHVFCSDATPVFESTSPKFKEFIWLRKEINARIPDFMDAWGAIEEEWEDDEFHCERKAILFSLLNKPPFKVIRIIKNVSMCTRCHATAKLVSKVYRRVILIKDGTSLHHFRDGIRVA</sequence>
<keyword evidence="1" id="KW-0677">Repeat</keyword>
<dbReference type="GO" id="GO:0003723">
    <property type="term" value="F:RNA binding"/>
    <property type="evidence" value="ECO:0007669"/>
    <property type="project" value="InterPro"/>
</dbReference>
<dbReference type="InterPro" id="IPR011990">
    <property type="entry name" value="TPR-like_helical_dom_sf"/>
</dbReference>
<dbReference type="NCBIfam" id="TIGR00756">
    <property type="entry name" value="PPR"/>
    <property type="match status" value="7"/>
</dbReference>
<dbReference type="PANTHER" id="PTHR47926">
    <property type="entry name" value="PENTATRICOPEPTIDE REPEAT-CONTAINING PROTEIN"/>
    <property type="match status" value="1"/>
</dbReference>
<feature type="repeat" description="PPR" evidence="2">
    <location>
        <begin position="117"/>
        <end position="147"/>
    </location>
</feature>
<dbReference type="InterPro" id="IPR032867">
    <property type="entry name" value="DYW_dom"/>
</dbReference>
<dbReference type="EMBL" id="JADCNM010000005">
    <property type="protein sequence ID" value="KAG0482393.1"/>
    <property type="molecule type" value="Genomic_DNA"/>
</dbReference>
<feature type="repeat" description="PPR" evidence="2">
    <location>
        <begin position="490"/>
        <end position="520"/>
    </location>
</feature>
<evidence type="ECO:0000313" key="4">
    <source>
        <dbReference type="EMBL" id="KAG0482393.1"/>
    </source>
</evidence>
<evidence type="ECO:0000313" key="5">
    <source>
        <dbReference type="Proteomes" id="UP000639772"/>
    </source>
</evidence>
<evidence type="ECO:0000259" key="3">
    <source>
        <dbReference type="Pfam" id="PF14432"/>
    </source>
</evidence>
<evidence type="ECO:0000256" key="1">
    <source>
        <dbReference type="ARBA" id="ARBA00022737"/>
    </source>
</evidence>
<dbReference type="Pfam" id="PF01535">
    <property type="entry name" value="PPR"/>
    <property type="match status" value="10"/>
</dbReference>
<feature type="repeat" description="PPR" evidence="2">
    <location>
        <begin position="249"/>
        <end position="283"/>
    </location>
</feature>
<evidence type="ECO:0000256" key="2">
    <source>
        <dbReference type="PROSITE-ProRule" id="PRU00708"/>
    </source>
</evidence>
<dbReference type="GO" id="GO:0009451">
    <property type="term" value="P:RNA modification"/>
    <property type="evidence" value="ECO:0007669"/>
    <property type="project" value="InterPro"/>
</dbReference>
<feature type="repeat" description="PPR" evidence="2">
    <location>
        <begin position="455"/>
        <end position="489"/>
    </location>
</feature>
<proteinExistence type="predicted"/>
<protein>
    <recommendedName>
        <fullName evidence="3">DYW domain-containing protein</fullName>
    </recommendedName>
</protein>
<dbReference type="FunFam" id="1.25.40.10:FF:000158">
    <property type="entry name" value="pentatricopeptide repeat-containing protein At2g33680"/>
    <property type="match status" value="1"/>
</dbReference>
<dbReference type="InterPro" id="IPR002885">
    <property type="entry name" value="PPR_rpt"/>
</dbReference>
<dbReference type="AlphaFoldDB" id="A0A835V2I5"/>
<dbReference type="GO" id="GO:0099402">
    <property type="term" value="P:plant organ development"/>
    <property type="evidence" value="ECO:0007669"/>
    <property type="project" value="UniProtKB-ARBA"/>
</dbReference>
<comment type="caution">
    <text evidence="4">The sequence shown here is derived from an EMBL/GenBank/DDBJ whole genome shotgun (WGS) entry which is preliminary data.</text>
</comment>
<dbReference type="OrthoDB" id="185373at2759"/>
<dbReference type="InterPro" id="IPR046960">
    <property type="entry name" value="PPR_At4g14850-like_plant"/>
</dbReference>
<organism evidence="4 5">
    <name type="scientific">Vanilla planifolia</name>
    <name type="common">Vanilla</name>
    <dbReference type="NCBI Taxonomy" id="51239"/>
    <lineage>
        <taxon>Eukaryota</taxon>
        <taxon>Viridiplantae</taxon>
        <taxon>Streptophyta</taxon>
        <taxon>Embryophyta</taxon>
        <taxon>Tracheophyta</taxon>
        <taxon>Spermatophyta</taxon>
        <taxon>Magnoliopsida</taxon>
        <taxon>Liliopsida</taxon>
        <taxon>Asparagales</taxon>
        <taxon>Orchidaceae</taxon>
        <taxon>Vanilloideae</taxon>
        <taxon>Vanilleae</taxon>
        <taxon>Vanilla</taxon>
    </lineage>
</organism>
<dbReference type="Proteomes" id="UP000639772">
    <property type="component" value="Unassembled WGS sequence"/>
</dbReference>
<dbReference type="Pfam" id="PF14432">
    <property type="entry name" value="DYW_deaminase"/>
    <property type="match status" value="1"/>
</dbReference>
<gene>
    <name evidence="4" type="ORF">HPP92_010477</name>
</gene>
<reference evidence="4 5" key="1">
    <citation type="journal article" date="2020" name="Nat. Food">
        <title>A phased Vanilla planifolia genome enables genetic improvement of flavour and production.</title>
        <authorList>
            <person name="Hasing T."/>
            <person name="Tang H."/>
            <person name="Brym M."/>
            <person name="Khazi F."/>
            <person name="Huang T."/>
            <person name="Chambers A.H."/>
        </authorList>
    </citation>
    <scope>NUCLEOTIDE SEQUENCE [LARGE SCALE GENOMIC DNA]</scope>
    <source>
        <tissue evidence="4">Leaf</tissue>
    </source>
</reference>
<feature type="repeat" description="PPR" evidence="2">
    <location>
        <begin position="148"/>
        <end position="182"/>
    </location>
</feature>
<feature type="repeat" description="PPR" evidence="2">
    <location>
        <begin position="284"/>
        <end position="318"/>
    </location>
</feature>
<name>A0A835V2I5_VANPL</name>
<dbReference type="Pfam" id="PF13041">
    <property type="entry name" value="PPR_2"/>
    <property type="match status" value="3"/>
</dbReference>
<dbReference type="Gene3D" id="1.25.40.10">
    <property type="entry name" value="Tetratricopeptide repeat domain"/>
    <property type="match status" value="6"/>
</dbReference>
<feature type="repeat" description="PPR" evidence="2">
    <location>
        <begin position="319"/>
        <end position="353"/>
    </location>
</feature>